<dbReference type="AlphaFoldDB" id="A0A0F4SQP6"/>
<reference evidence="1 2" key="1">
    <citation type="submission" date="2015-03" db="EMBL/GenBank/DDBJ databases">
        <title>Comparative genomics of Pseudomonas insights into diversity of traits involved in vanlence and defense.</title>
        <authorList>
            <person name="Qin Y."/>
        </authorList>
    </citation>
    <scope>NUCLEOTIDE SEQUENCE [LARGE SCALE GENOMIC DNA]</scope>
    <source>
        <strain evidence="1 2">C3</strain>
    </source>
</reference>
<sequence length="193" mass="21235">MNEKLEVATVALEKVKVEAYGRDRNDLLKKIAFVSPYCSGLMTPPGARSSDKRAGLGDNLLKIDAAQCLRDEFEGSNAKTILTVEDYSYLKDTIENISTKLSKVQKKASLDIELVPERAAKDPSTLAPMGPAAEGVEHLDKLIEALAPGFLDNKSTKLQVAINRTRSKISLDFSESVSNEIQRILDIDWPKSK</sequence>
<dbReference type="EMBL" id="LACD01000043">
    <property type="protein sequence ID" value="KJZ34498.1"/>
    <property type="molecule type" value="Genomic_DNA"/>
</dbReference>
<protein>
    <submittedName>
        <fullName evidence="1">Uncharacterized protein</fullName>
    </submittedName>
</protein>
<proteinExistence type="predicted"/>
<accession>A0A0F4SQP6</accession>
<organism evidence="1 2">
    <name type="scientific">Pseudomonas fluorescens</name>
    <dbReference type="NCBI Taxonomy" id="294"/>
    <lineage>
        <taxon>Bacteria</taxon>
        <taxon>Pseudomonadati</taxon>
        <taxon>Pseudomonadota</taxon>
        <taxon>Gammaproteobacteria</taxon>
        <taxon>Pseudomonadales</taxon>
        <taxon>Pseudomonadaceae</taxon>
        <taxon>Pseudomonas</taxon>
    </lineage>
</organism>
<dbReference type="Proteomes" id="UP000033500">
    <property type="component" value="Unassembled WGS sequence"/>
</dbReference>
<evidence type="ECO:0000313" key="2">
    <source>
        <dbReference type="Proteomes" id="UP000033500"/>
    </source>
</evidence>
<gene>
    <name evidence="1" type="ORF">VC34_28625</name>
</gene>
<name>A0A0F4SQP6_PSEFL</name>
<dbReference type="PATRIC" id="fig|294.131.peg.5079"/>
<comment type="caution">
    <text evidence="1">The sequence shown here is derived from an EMBL/GenBank/DDBJ whole genome shotgun (WGS) entry which is preliminary data.</text>
</comment>
<evidence type="ECO:0000313" key="1">
    <source>
        <dbReference type="EMBL" id="KJZ34498.1"/>
    </source>
</evidence>